<evidence type="ECO:0000256" key="2">
    <source>
        <dbReference type="ARBA" id="ARBA00006301"/>
    </source>
</evidence>
<comment type="similarity">
    <text evidence="2 8">Belongs to the methyltransferase superfamily. RRP8 family.</text>
</comment>
<protein>
    <recommendedName>
        <fullName evidence="8">Ribosomal RNA-processing protein 8</fullName>
        <ecNumber evidence="8">2.1.1.-</ecNumber>
    </recommendedName>
</protein>
<accession>A0A7J7IQU3</accession>
<evidence type="ECO:0000256" key="4">
    <source>
        <dbReference type="ARBA" id="ARBA00022603"/>
    </source>
</evidence>
<dbReference type="InterPro" id="IPR042036">
    <property type="entry name" value="RRP8_N"/>
</dbReference>
<evidence type="ECO:0000256" key="6">
    <source>
        <dbReference type="ARBA" id="ARBA00022691"/>
    </source>
</evidence>
<feature type="region of interest" description="Disordered" evidence="9">
    <location>
        <begin position="292"/>
        <end position="311"/>
    </location>
</feature>
<evidence type="ECO:0000256" key="7">
    <source>
        <dbReference type="ARBA" id="ARBA00023242"/>
    </source>
</evidence>
<dbReference type="InterPro" id="IPR007823">
    <property type="entry name" value="RRP8"/>
</dbReference>
<evidence type="ECO:0000256" key="8">
    <source>
        <dbReference type="RuleBase" id="RU365074"/>
    </source>
</evidence>
<dbReference type="GO" id="GO:0008168">
    <property type="term" value="F:methyltransferase activity"/>
    <property type="evidence" value="ECO:0007669"/>
    <property type="project" value="UniProtKB-KW"/>
</dbReference>
<dbReference type="GO" id="GO:0005730">
    <property type="term" value="C:nucleolus"/>
    <property type="evidence" value="ECO:0007669"/>
    <property type="project" value="UniProtKB-SubCell"/>
</dbReference>
<dbReference type="GO" id="GO:0006364">
    <property type="term" value="P:rRNA processing"/>
    <property type="evidence" value="ECO:0007669"/>
    <property type="project" value="UniProtKB-UniRule"/>
</dbReference>
<dbReference type="Gene3D" id="1.10.10.2150">
    <property type="entry name" value="Ribosomal RNA-processing protein 8, N-terminal domain"/>
    <property type="match status" value="1"/>
</dbReference>
<reference evidence="10 11" key="1">
    <citation type="journal article" date="2020" name="J. Phycol.">
        <title>Comparative genome analysis reveals Cyanidiococcus gen. nov., a new extremophilic red algal genus sister to Cyanidioschyzon (Cyanidioschyzonaceae, Rhodophyta).</title>
        <authorList>
            <person name="Liu S.-L."/>
            <person name="Chiang Y.-R."/>
            <person name="Yoon H.S."/>
            <person name="Fu H.-Y."/>
        </authorList>
    </citation>
    <scope>NUCLEOTIDE SEQUENCE [LARGE SCALE GENOMIC DNA]</scope>
    <source>
        <strain evidence="10 11">THAL066</strain>
    </source>
</reference>
<dbReference type="EC" id="2.1.1.-" evidence="8"/>
<gene>
    <name evidence="10" type="ORF">F1559_005096</name>
</gene>
<sequence length="373" mass="41433">METPVFFALAAQKFLELLPVVGECLVLFEGVSGLHKDADQAAEVLRLVPTTPAQTQALFGPAPQAPRQLQASYLPDRSRSLLRLCRRRRNCRAALLLVCGRPTFVISTSACIRPTQSSRFDFFQANPEHFALYHEGYREQETKWPVKPTQLCIELLQQRICQCGETSAPIRSSPNCKATTEPYRIVDMGCGQATIASMLDSSISTSWSARRGFPVRVHSFDLVAENELVTARDVAQGTGLSEAYADAVVFCLSLMGPNYGAMVDEGIRLLRRDPSRPGLLLIVEIASRFQEAGKKGSPHRSNTPVTNKGTPASLSLEQRFLLAIQSRGLRLQRRSLLNNYFVLFALEASVTDKTTRQTFLPMPALKPCLYKKR</sequence>
<dbReference type="Gene3D" id="3.40.50.150">
    <property type="entry name" value="Vaccinia Virus protein VP39"/>
    <property type="match status" value="1"/>
</dbReference>
<comment type="subcellular location">
    <subcellularLocation>
        <location evidence="1 8">Nucleus</location>
        <location evidence="1 8">Nucleolus</location>
    </subcellularLocation>
</comment>
<organism evidence="10 11">
    <name type="scientific">Cyanidiococcus yangmingshanensis</name>
    <dbReference type="NCBI Taxonomy" id="2690220"/>
    <lineage>
        <taxon>Eukaryota</taxon>
        <taxon>Rhodophyta</taxon>
        <taxon>Bangiophyceae</taxon>
        <taxon>Cyanidiales</taxon>
        <taxon>Cyanidiaceae</taxon>
        <taxon>Cyanidiococcus</taxon>
    </lineage>
</organism>
<evidence type="ECO:0000313" key="11">
    <source>
        <dbReference type="Proteomes" id="UP000530660"/>
    </source>
</evidence>
<keyword evidence="6 8" id="KW-0949">S-adenosyl-L-methionine</keyword>
<dbReference type="InterPro" id="IPR029063">
    <property type="entry name" value="SAM-dependent_MTases_sf"/>
</dbReference>
<dbReference type="OrthoDB" id="10258825at2759"/>
<evidence type="ECO:0000256" key="1">
    <source>
        <dbReference type="ARBA" id="ARBA00004604"/>
    </source>
</evidence>
<evidence type="ECO:0000256" key="3">
    <source>
        <dbReference type="ARBA" id="ARBA00022552"/>
    </source>
</evidence>
<dbReference type="Proteomes" id="UP000530660">
    <property type="component" value="Unassembled WGS sequence"/>
</dbReference>
<dbReference type="PANTHER" id="PTHR12787">
    <property type="entry name" value="RIBOSOMAL RNA-PROCESSING PROTEIN 8"/>
    <property type="match status" value="1"/>
</dbReference>
<keyword evidence="11" id="KW-1185">Reference proteome</keyword>
<evidence type="ECO:0000256" key="5">
    <source>
        <dbReference type="ARBA" id="ARBA00022679"/>
    </source>
</evidence>
<evidence type="ECO:0000256" key="9">
    <source>
        <dbReference type="SAM" id="MobiDB-lite"/>
    </source>
</evidence>
<evidence type="ECO:0000313" key="10">
    <source>
        <dbReference type="EMBL" id="KAF6005492.1"/>
    </source>
</evidence>
<keyword evidence="4 8" id="KW-0489">Methyltransferase</keyword>
<keyword evidence="7 8" id="KW-0539">Nucleus</keyword>
<dbReference type="PANTHER" id="PTHR12787:SF0">
    <property type="entry name" value="RIBOSOMAL RNA-PROCESSING PROTEIN 8"/>
    <property type="match status" value="1"/>
</dbReference>
<comment type="function">
    <text evidence="8">Probable methyltransferase required to silence rDNA.</text>
</comment>
<keyword evidence="5 8" id="KW-0808">Transferase</keyword>
<dbReference type="AlphaFoldDB" id="A0A7J7IQU3"/>
<comment type="caution">
    <text evidence="10">The sequence shown here is derived from an EMBL/GenBank/DDBJ whole genome shotgun (WGS) entry which is preliminary data.</text>
</comment>
<proteinExistence type="inferred from homology"/>
<dbReference type="Pfam" id="PF05148">
    <property type="entry name" value="Methyltransf_8"/>
    <property type="match status" value="1"/>
</dbReference>
<dbReference type="EMBL" id="VWRR01000001">
    <property type="protein sequence ID" value="KAF6005492.1"/>
    <property type="molecule type" value="Genomic_DNA"/>
</dbReference>
<dbReference type="GO" id="GO:0032259">
    <property type="term" value="P:methylation"/>
    <property type="evidence" value="ECO:0007669"/>
    <property type="project" value="UniProtKB-KW"/>
</dbReference>
<feature type="compositionally biased region" description="Polar residues" evidence="9">
    <location>
        <begin position="299"/>
        <end position="311"/>
    </location>
</feature>
<keyword evidence="3 8" id="KW-0698">rRNA processing</keyword>
<name>A0A7J7IQU3_9RHOD</name>